<comment type="caution">
    <text evidence="7">The sequence shown here is derived from an EMBL/GenBank/DDBJ whole genome shotgun (WGS) entry which is preliminary data.</text>
</comment>
<dbReference type="InterPro" id="IPR006076">
    <property type="entry name" value="FAD-dep_OxRdtase"/>
</dbReference>
<keyword evidence="8" id="KW-1185">Reference proteome</keyword>
<dbReference type="SUPFAM" id="SSF54373">
    <property type="entry name" value="FAD-linked reductases, C-terminal domain"/>
    <property type="match status" value="1"/>
</dbReference>
<dbReference type="AlphaFoldDB" id="N6Z2S0"/>
<dbReference type="Gene3D" id="3.30.9.10">
    <property type="entry name" value="D-Amino Acid Oxidase, subunit A, domain 2"/>
    <property type="match status" value="1"/>
</dbReference>
<evidence type="ECO:0000256" key="3">
    <source>
        <dbReference type="ARBA" id="ARBA00022630"/>
    </source>
</evidence>
<dbReference type="InterPro" id="IPR000447">
    <property type="entry name" value="G3P_DH_FAD-dep"/>
</dbReference>
<evidence type="ECO:0000313" key="8">
    <source>
        <dbReference type="Proteomes" id="UP000013047"/>
    </source>
</evidence>
<keyword evidence="4" id="KW-0274">FAD</keyword>
<evidence type="ECO:0000256" key="1">
    <source>
        <dbReference type="ARBA" id="ARBA00001974"/>
    </source>
</evidence>
<evidence type="ECO:0000259" key="6">
    <source>
        <dbReference type="Pfam" id="PF01266"/>
    </source>
</evidence>
<dbReference type="Gene3D" id="3.50.50.60">
    <property type="entry name" value="FAD/NAD(P)-binding domain"/>
    <property type="match status" value="1"/>
</dbReference>
<gene>
    <name evidence="7" type="ORF">C667_05145</name>
</gene>
<dbReference type="PRINTS" id="PR01001">
    <property type="entry name" value="FADG3PDH"/>
</dbReference>
<keyword evidence="3" id="KW-0285">Flavoprotein</keyword>
<evidence type="ECO:0000313" key="7">
    <source>
        <dbReference type="EMBL" id="ENO98195.1"/>
    </source>
</evidence>
<comment type="similarity">
    <text evidence="2">Belongs to the FAD-dependent glycerol-3-phosphate dehydrogenase family.</text>
</comment>
<evidence type="ECO:0000256" key="5">
    <source>
        <dbReference type="ARBA" id="ARBA00023002"/>
    </source>
</evidence>
<feature type="domain" description="FAD dependent oxidoreductase" evidence="6">
    <location>
        <begin position="2"/>
        <end position="307"/>
    </location>
</feature>
<reference evidence="7 8" key="1">
    <citation type="submission" date="2012-09" db="EMBL/GenBank/DDBJ databases">
        <title>Draft Genome Sequences of 6 Strains from Genus Thauera.</title>
        <authorList>
            <person name="Liu B."/>
            <person name="Shapleigh J.P."/>
            <person name="Frostegard A.H."/>
        </authorList>
    </citation>
    <scope>NUCLEOTIDE SEQUENCE [LARGE SCALE GENOMIC DNA]</scope>
    <source>
        <strain evidence="7 8">B4P</strain>
    </source>
</reference>
<dbReference type="PANTHER" id="PTHR11985:SF15">
    <property type="entry name" value="GLYCEROL-3-PHOSPHATE DEHYDROGENASE, MITOCHONDRIAL"/>
    <property type="match status" value="1"/>
</dbReference>
<dbReference type="PANTHER" id="PTHR11985">
    <property type="entry name" value="GLYCEROL-3-PHOSPHATE DEHYDROGENASE"/>
    <property type="match status" value="1"/>
</dbReference>
<organism evidence="7 8">
    <name type="scientific">Thauera phenylacetica B4P</name>
    <dbReference type="NCBI Taxonomy" id="1234382"/>
    <lineage>
        <taxon>Bacteria</taxon>
        <taxon>Pseudomonadati</taxon>
        <taxon>Pseudomonadota</taxon>
        <taxon>Betaproteobacteria</taxon>
        <taxon>Rhodocyclales</taxon>
        <taxon>Zoogloeaceae</taxon>
        <taxon>Thauera</taxon>
    </lineage>
</organism>
<evidence type="ECO:0000256" key="2">
    <source>
        <dbReference type="ARBA" id="ARBA00007330"/>
    </source>
</evidence>
<accession>N6Z2S0</accession>
<evidence type="ECO:0000256" key="4">
    <source>
        <dbReference type="ARBA" id="ARBA00022827"/>
    </source>
</evidence>
<name>N6Z2S0_9RHOO</name>
<dbReference type="Proteomes" id="UP000013047">
    <property type="component" value="Unassembled WGS sequence"/>
</dbReference>
<comment type="cofactor">
    <cofactor evidence="1">
        <name>FAD</name>
        <dbReference type="ChEBI" id="CHEBI:57692"/>
    </cofactor>
</comment>
<dbReference type="SUPFAM" id="SSF51905">
    <property type="entry name" value="FAD/NAD(P)-binding domain"/>
    <property type="match status" value="1"/>
</dbReference>
<dbReference type="GO" id="GO:0006072">
    <property type="term" value="P:glycerol-3-phosphate metabolic process"/>
    <property type="evidence" value="ECO:0007669"/>
    <property type="project" value="InterPro"/>
</dbReference>
<dbReference type="GO" id="GO:0004368">
    <property type="term" value="F:glycerol-3-phosphate dehydrogenase (quinone) activity"/>
    <property type="evidence" value="ECO:0007669"/>
    <property type="project" value="InterPro"/>
</dbReference>
<dbReference type="OrthoDB" id="9766796at2"/>
<dbReference type="RefSeq" id="WP_004357898.1">
    <property type="nucleotide sequence ID" value="NZ_AMXF01000019.1"/>
</dbReference>
<sequence length="347" mass="38406">MRVAVVGAGIVGACTAWALARQGVRCTLFDRRQPMCETSRASSKLLHGGLRYLETGQFRLVGKALHARTDWLELAPHLCHRLEMLLPMYRDKGRSQFVISAGIRIYDVLALGSGFPRARVLKPSEVLALQPGLSPEGLVGAWAFFDAQMDDSALGNWVVDEFCDLGGDLVTEHEVRDLAELDDYDRIVNATGPWAMQLRETMPGKPSILLDWVRGSHIVLDRICPAAMLLEVPGSSRIFFILPYQGRTLIGTTEVRQSGPNNPGPSEDEIRYLLDAHNHYMTGAVAMRCDVVEAFSGVRPLLRSADNPSEATREWAFEQTGKVLHIYGGKWTTAKLQGDDAAHRILQ</sequence>
<dbReference type="EMBL" id="AMXF01000019">
    <property type="protein sequence ID" value="ENO98195.1"/>
    <property type="molecule type" value="Genomic_DNA"/>
</dbReference>
<dbReference type="Pfam" id="PF01266">
    <property type="entry name" value="DAO"/>
    <property type="match status" value="1"/>
</dbReference>
<proteinExistence type="inferred from homology"/>
<keyword evidence="5" id="KW-0560">Oxidoreductase</keyword>
<dbReference type="InterPro" id="IPR036188">
    <property type="entry name" value="FAD/NAD-bd_sf"/>
</dbReference>
<protein>
    <submittedName>
        <fullName evidence="7">FAD dependent oxidoreductase</fullName>
    </submittedName>
</protein>